<dbReference type="PROSITE" id="PS51257">
    <property type="entry name" value="PROKAR_LIPOPROTEIN"/>
    <property type="match status" value="1"/>
</dbReference>
<dbReference type="EMBL" id="DUGC01000003">
    <property type="protein sequence ID" value="HIH09060.1"/>
    <property type="molecule type" value="Genomic_DNA"/>
</dbReference>
<comment type="caution">
    <text evidence="1">The sequence shown here is derived from an EMBL/GenBank/DDBJ whole genome shotgun (WGS) entry which is preliminary data.</text>
</comment>
<protein>
    <submittedName>
        <fullName evidence="1">Uncharacterized protein</fullName>
    </submittedName>
</protein>
<dbReference type="AlphaFoldDB" id="A0A7J4IW57"/>
<name>A0A7J4IW57_9ARCH</name>
<evidence type="ECO:0000313" key="1">
    <source>
        <dbReference type="EMBL" id="HIH09060.1"/>
    </source>
</evidence>
<evidence type="ECO:0000313" key="2">
    <source>
        <dbReference type="Proteomes" id="UP000565078"/>
    </source>
</evidence>
<accession>A0A7J4IW57</accession>
<reference evidence="2" key="1">
    <citation type="journal article" date="2020" name="bioRxiv">
        <title>A rank-normalized archaeal taxonomy based on genome phylogeny resolves widespread incomplete and uneven classifications.</title>
        <authorList>
            <person name="Rinke C."/>
            <person name="Chuvochina M."/>
            <person name="Mussig A.J."/>
            <person name="Chaumeil P.-A."/>
            <person name="Waite D.W."/>
            <person name="Whitman W.B."/>
            <person name="Parks D.H."/>
            <person name="Hugenholtz P."/>
        </authorList>
    </citation>
    <scope>NUCLEOTIDE SEQUENCE [LARGE SCALE GENOMIC DNA]</scope>
</reference>
<proteinExistence type="predicted"/>
<organism evidence="1 2">
    <name type="scientific">Candidatus Iainarchaeum sp</name>
    <dbReference type="NCBI Taxonomy" id="3101447"/>
    <lineage>
        <taxon>Archaea</taxon>
        <taxon>Candidatus Iainarchaeota</taxon>
        <taxon>Candidatus Iainarchaeia</taxon>
        <taxon>Candidatus Iainarchaeales</taxon>
        <taxon>Candidatus Iainarchaeaceae</taxon>
        <taxon>Candidatus Iainarchaeum</taxon>
    </lineage>
</organism>
<gene>
    <name evidence="1" type="ORF">HA254_00145</name>
</gene>
<dbReference type="Proteomes" id="UP000565078">
    <property type="component" value="Unassembled WGS sequence"/>
</dbReference>
<sequence>MDTKPFMAALVASALLFAGCVVNNPPDNTGDPNTVIIDQNNTVIDQNAGLDELSQAVDEAAAGLDDANALIGADDESFVKIDDGTFR</sequence>